<dbReference type="AlphaFoldDB" id="A0A1E7EIV8"/>
<evidence type="ECO:0000313" key="3">
    <source>
        <dbReference type="Proteomes" id="UP000095751"/>
    </source>
</evidence>
<evidence type="ECO:0000256" key="1">
    <source>
        <dbReference type="SAM" id="Phobius"/>
    </source>
</evidence>
<keyword evidence="1" id="KW-0472">Membrane</keyword>
<protein>
    <submittedName>
        <fullName evidence="2">Uncharacterized protein</fullName>
    </submittedName>
</protein>
<feature type="transmembrane region" description="Helical" evidence="1">
    <location>
        <begin position="48"/>
        <end position="67"/>
    </location>
</feature>
<accession>A0A1E7EIV8</accession>
<dbReference type="EMBL" id="KV784458">
    <property type="protein sequence ID" value="OEU05825.1"/>
    <property type="molecule type" value="Genomic_DNA"/>
</dbReference>
<keyword evidence="1" id="KW-0812">Transmembrane</keyword>
<evidence type="ECO:0000313" key="2">
    <source>
        <dbReference type="EMBL" id="OEU05825.1"/>
    </source>
</evidence>
<dbReference type="Proteomes" id="UP000095751">
    <property type="component" value="Unassembled WGS sequence"/>
</dbReference>
<dbReference type="KEGG" id="fcy:FRACYDRAFT_204168"/>
<sequence length="94" mass="10616">MVSSNFVLGSSNFVLGSSNFVLVHLICLGSSNFVLVHLIFVLGSSNFVLVHLILFWFTIYGALLIYGDQIAKRRRGRIWKMSTPTILASIFFFR</sequence>
<keyword evidence="1" id="KW-1133">Transmembrane helix</keyword>
<name>A0A1E7EIV8_9STRA</name>
<dbReference type="InParanoid" id="A0A1E7EIV8"/>
<organism evidence="2 3">
    <name type="scientific">Fragilariopsis cylindrus CCMP1102</name>
    <dbReference type="NCBI Taxonomy" id="635003"/>
    <lineage>
        <taxon>Eukaryota</taxon>
        <taxon>Sar</taxon>
        <taxon>Stramenopiles</taxon>
        <taxon>Ochrophyta</taxon>
        <taxon>Bacillariophyta</taxon>
        <taxon>Bacillariophyceae</taxon>
        <taxon>Bacillariophycidae</taxon>
        <taxon>Bacillariales</taxon>
        <taxon>Bacillariaceae</taxon>
        <taxon>Fragilariopsis</taxon>
    </lineage>
</organism>
<feature type="transmembrane region" description="Helical" evidence="1">
    <location>
        <begin position="20"/>
        <end position="42"/>
    </location>
</feature>
<gene>
    <name evidence="2" type="ORF">FRACYDRAFT_204168</name>
</gene>
<keyword evidence="3" id="KW-1185">Reference proteome</keyword>
<proteinExistence type="predicted"/>
<reference evidence="2 3" key="1">
    <citation type="submission" date="2016-09" db="EMBL/GenBank/DDBJ databases">
        <title>Extensive genetic diversity and differential bi-allelic expression allows diatom success in the polar Southern Ocean.</title>
        <authorList>
            <consortium name="DOE Joint Genome Institute"/>
            <person name="Mock T."/>
            <person name="Otillar R.P."/>
            <person name="Strauss J."/>
            <person name="Dupont C."/>
            <person name="Frickenhaus S."/>
            <person name="Maumus F."/>
            <person name="Mcmullan M."/>
            <person name="Sanges R."/>
            <person name="Schmutz J."/>
            <person name="Toseland A."/>
            <person name="Valas R."/>
            <person name="Veluchamy A."/>
            <person name="Ward B.J."/>
            <person name="Allen A."/>
            <person name="Barry K."/>
            <person name="Falciatore A."/>
            <person name="Ferrante M."/>
            <person name="Fortunato A.E."/>
            <person name="Gloeckner G."/>
            <person name="Gruber A."/>
            <person name="Hipkin R."/>
            <person name="Janech M."/>
            <person name="Kroth P."/>
            <person name="Leese F."/>
            <person name="Lindquist E."/>
            <person name="Lyon B.R."/>
            <person name="Martin J."/>
            <person name="Mayer C."/>
            <person name="Parker M."/>
            <person name="Quesneville H."/>
            <person name="Raymond J."/>
            <person name="Uhlig C."/>
            <person name="Valentin K.U."/>
            <person name="Worden A.Z."/>
            <person name="Armbrust E.V."/>
            <person name="Bowler C."/>
            <person name="Green B."/>
            <person name="Moulton V."/>
            <person name="Van Oosterhout C."/>
            <person name="Grigoriev I."/>
        </authorList>
    </citation>
    <scope>NUCLEOTIDE SEQUENCE [LARGE SCALE GENOMIC DNA]</scope>
    <source>
        <strain evidence="2 3">CCMP1102</strain>
    </source>
</reference>